<protein>
    <submittedName>
        <fullName evidence="9">Solute:Na+ symporter, SSS family</fullName>
    </submittedName>
</protein>
<feature type="transmembrane region" description="Helical" evidence="8">
    <location>
        <begin position="410"/>
        <end position="428"/>
    </location>
</feature>
<accession>A0A1G6M8B7</accession>
<feature type="transmembrane region" description="Helical" evidence="8">
    <location>
        <begin position="263"/>
        <end position="284"/>
    </location>
</feature>
<dbReference type="InterPro" id="IPR038377">
    <property type="entry name" value="Na/Glc_symporter_sf"/>
</dbReference>
<evidence type="ECO:0000256" key="3">
    <source>
        <dbReference type="ARBA" id="ARBA00022448"/>
    </source>
</evidence>
<reference evidence="10" key="1">
    <citation type="submission" date="2016-10" db="EMBL/GenBank/DDBJ databases">
        <authorList>
            <person name="Varghese N."/>
            <person name="Submissions S."/>
        </authorList>
    </citation>
    <scope>NUCLEOTIDE SEQUENCE [LARGE SCALE GENOMIC DNA]</scope>
    <source>
        <strain evidence="10">DSM 11005</strain>
    </source>
</reference>
<evidence type="ECO:0000256" key="1">
    <source>
        <dbReference type="ARBA" id="ARBA00004141"/>
    </source>
</evidence>
<keyword evidence="4 8" id="KW-0812">Transmembrane</keyword>
<proteinExistence type="inferred from homology"/>
<dbReference type="Proteomes" id="UP000198943">
    <property type="component" value="Unassembled WGS sequence"/>
</dbReference>
<evidence type="ECO:0000256" key="5">
    <source>
        <dbReference type="ARBA" id="ARBA00022989"/>
    </source>
</evidence>
<sequence length="470" mass="50499">MSIQLMIVVLYVAMLFAISFYVKRRAEASATEYQFAGRKFGALLIAVSVTGMAVGAASTVGVAESATRIGLSAGWYNGAWSIGAIFMGLVAAGKYRTLECTTVPELFERCYDKKARIISVIGLAIILSCITSLQYVAGGSILSTLMPDVFTMKTGMITSAVVFIGITVIGGMWSSGLSSVLSVLIIYLGIIFCMVKILIRDGGMAGIVAKLPPMPFDWADPFGGLTMAMLMGWIIVMMTQTVSGAPVQIATSSKSESAARNGFILGGLIIFPIGFFSAVLGMAAKAQYPDINPTLALPQIIMSLDPFSSGITLAALWAADVSTACTILLGAGTLIAQDIYKRFFNPDITPDKYMKASRFIIFAVGLVTLWMAFNAVGIVKMMLTGLSLTTAFTLVFLATMFAPDLCRRNTAFYTTLVGLIGLLAWQIFPSVRILPHPIYFEWIICTITLLVVRVIDKEPITPPALKKDVE</sequence>
<evidence type="ECO:0000313" key="9">
    <source>
        <dbReference type="EMBL" id="SDC51812.1"/>
    </source>
</evidence>
<feature type="transmembrane region" description="Helical" evidence="8">
    <location>
        <begin position="156"/>
        <end position="173"/>
    </location>
</feature>
<dbReference type="GO" id="GO:0005886">
    <property type="term" value="C:plasma membrane"/>
    <property type="evidence" value="ECO:0007669"/>
    <property type="project" value="TreeGrafter"/>
</dbReference>
<feature type="transmembrane region" description="Helical" evidence="8">
    <location>
        <begin position="311"/>
        <end position="335"/>
    </location>
</feature>
<dbReference type="OrthoDB" id="1263at2"/>
<dbReference type="Gene3D" id="1.20.1730.10">
    <property type="entry name" value="Sodium/glucose cotransporter"/>
    <property type="match status" value="1"/>
</dbReference>
<dbReference type="PROSITE" id="PS50283">
    <property type="entry name" value="NA_SOLUT_SYMP_3"/>
    <property type="match status" value="1"/>
</dbReference>
<evidence type="ECO:0000256" key="8">
    <source>
        <dbReference type="SAM" id="Phobius"/>
    </source>
</evidence>
<evidence type="ECO:0000313" key="10">
    <source>
        <dbReference type="Proteomes" id="UP000198943"/>
    </source>
</evidence>
<gene>
    <name evidence="9" type="ORF">SAMN04487864_1092</name>
</gene>
<keyword evidence="5 8" id="KW-1133">Transmembrane helix</keyword>
<evidence type="ECO:0000256" key="4">
    <source>
        <dbReference type="ARBA" id="ARBA00022692"/>
    </source>
</evidence>
<organism evidence="9 10">
    <name type="scientific">Succiniclasticum ruminis</name>
    <dbReference type="NCBI Taxonomy" id="40841"/>
    <lineage>
        <taxon>Bacteria</taxon>
        <taxon>Bacillati</taxon>
        <taxon>Bacillota</taxon>
        <taxon>Negativicutes</taxon>
        <taxon>Acidaminococcales</taxon>
        <taxon>Acidaminococcaceae</taxon>
        <taxon>Succiniclasticum</taxon>
    </lineage>
</organism>
<feature type="transmembrane region" description="Helical" evidence="8">
    <location>
        <begin position="434"/>
        <end position="455"/>
    </location>
</feature>
<dbReference type="RefSeq" id="WP_093730485.1">
    <property type="nucleotide sequence ID" value="NZ_FMYW01000009.1"/>
</dbReference>
<dbReference type="PANTHER" id="PTHR48086">
    <property type="entry name" value="SODIUM/PROLINE SYMPORTER-RELATED"/>
    <property type="match status" value="1"/>
</dbReference>
<feature type="transmembrane region" description="Helical" evidence="8">
    <location>
        <begin position="180"/>
        <end position="199"/>
    </location>
</feature>
<dbReference type="CDD" id="cd10322">
    <property type="entry name" value="SLC5sbd"/>
    <property type="match status" value="1"/>
</dbReference>
<feature type="transmembrane region" description="Helical" evidence="8">
    <location>
        <begin position="219"/>
        <end position="242"/>
    </location>
</feature>
<evidence type="ECO:0000256" key="2">
    <source>
        <dbReference type="ARBA" id="ARBA00006434"/>
    </source>
</evidence>
<evidence type="ECO:0000256" key="7">
    <source>
        <dbReference type="RuleBase" id="RU362091"/>
    </source>
</evidence>
<keyword evidence="10" id="KW-1185">Reference proteome</keyword>
<feature type="transmembrane region" description="Helical" evidence="8">
    <location>
        <begin position="115"/>
        <end position="136"/>
    </location>
</feature>
<evidence type="ECO:0000256" key="6">
    <source>
        <dbReference type="ARBA" id="ARBA00023136"/>
    </source>
</evidence>
<comment type="subcellular location">
    <subcellularLocation>
        <location evidence="1">Membrane</location>
        <topology evidence="1">Multi-pass membrane protein</topology>
    </subcellularLocation>
</comment>
<dbReference type="EMBL" id="FMYW01000009">
    <property type="protein sequence ID" value="SDC51812.1"/>
    <property type="molecule type" value="Genomic_DNA"/>
</dbReference>
<feature type="transmembrane region" description="Helical" evidence="8">
    <location>
        <begin position="382"/>
        <end position="403"/>
    </location>
</feature>
<feature type="transmembrane region" description="Helical" evidence="8">
    <location>
        <begin position="42"/>
        <end position="63"/>
    </location>
</feature>
<dbReference type="Pfam" id="PF00474">
    <property type="entry name" value="SSF"/>
    <property type="match status" value="1"/>
</dbReference>
<feature type="transmembrane region" description="Helical" evidence="8">
    <location>
        <begin position="356"/>
        <end position="376"/>
    </location>
</feature>
<feature type="transmembrane region" description="Helical" evidence="8">
    <location>
        <begin position="6"/>
        <end position="22"/>
    </location>
</feature>
<comment type="similarity">
    <text evidence="2 7">Belongs to the sodium:solute symporter (SSF) (TC 2.A.21) family.</text>
</comment>
<name>A0A1G6M8B7_9FIRM</name>
<keyword evidence="6 8" id="KW-0472">Membrane</keyword>
<dbReference type="GO" id="GO:0022857">
    <property type="term" value="F:transmembrane transporter activity"/>
    <property type="evidence" value="ECO:0007669"/>
    <property type="project" value="InterPro"/>
</dbReference>
<dbReference type="PANTHER" id="PTHR48086:SF7">
    <property type="entry name" value="SODIUM-SOLUTE SYMPORTER-RELATED"/>
    <property type="match status" value="1"/>
</dbReference>
<dbReference type="InterPro" id="IPR001734">
    <property type="entry name" value="Na/solute_symporter"/>
</dbReference>
<dbReference type="AlphaFoldDB" id="A0A1G6M8B7"/>
<keyword evidence="3" id="KW-0813">Transport</keyword>
<dbReference type="InterPro" id="IPR050277">
    <property type="entry name" value="Sodium:Solute_Symporter"/>
</dbReference>
<feature type="transmembrane region" description="Helical" evidence="8">
    <location>
        <begin position="75"/>
        <end position="95"/>
    </location>
</feature>